<dbReference type="EMBL" id="HBIS01001908">
    <property type="protein sequence ID" value="CAE0607879.1"/>
    <property type="molecule type" value="Transcribed_RNA"/>
</dbReference>
<gene>
    <name evidence="3" type="ORF">PSAL00342_LOCUS1696</name>
</gene>
<dbReference type="PANTHER" id="PTHR46512">
    <property type="entry name" value="PEPTIDYLPROLYL ISOMERASE"/>
    <property type="match status" value="1"/>
</dbReference>
<proteinExistence type="predicted"/>
<dbReference type="InterPro" id="IPR019734">
    <property type="entry name" value="TPR_rpt"/>
</dbReference>
<protein>
    <submittedName>
        <fullName evidence="3">Uncharacterized protein</fullName>
    </submittedName>
</protein>
<dbReference type="PROSITE" id="PS50293">
    <property type="entry name" value="TPR_REGION"/>
    <property type="match status" value="1"/>
</dbReference>
<reference evidence="3" key="1">
    <citation type="submission" date="2021-01" db="EMBL/GenBank/DDBJ databases">
        <authorList>
            <person name="Corre E."/>
            <person name="Pelletier E."/>
            <person name="Niang G."/>
            <person name="Scheremetjew M."/>
            <person name="Finn R."/>
            <person name="Kale V."/>
            <person name="Holt S."/>
            <person name="Cochrane G."/>
            <person name="Meng A."/>
            <person name="Brown T."/>
            <person name="Cohen L."/>
        </authorList>
    </citation>
    <scope>NUCLEOTIDE SEQUENCE</scope>
    <source>
        <strain evidence="3">CCMP1897</strain>
    </source>
</reference>
<dbReference type="PROSITE" id="PS50005">
    <property type="entry name" value="TPR"/>
    <property type="match status" value="1"/>
</dbReference>
<sequence length="351" mass="40032">MVSLVEEKEEEETKHHQKKENSNAEVEGSVLDVAEGESTDVDPKLYEVAQQARTDGNEAFRKQEYEVSILHYERALEHLLHPSIVSTKQADEIYVPVRSNLAAAYLKLGEYQKAREQCNFALATDGNCAKALFRRAEAFRAESQFAKAVDDLEKALRLQPNNMSIRVALDECEEEMEYSGCSARPAFVDDEEGPSKPLDERTEGFVRKVVEETQQKFQRDEQVVAELILEHEVGLTKELKWGRITIGSDAFTSSENLESMTSFVRSKQATSSAHAICMVVQKSDIQYPLVWWSGPWPWMDDLSCEGLFVELETRDRCRRTWFLRLDATTHLLEDPVLLDARCHLADSSFFP</sequence>
<keyword evidence="1" id="KW-0802">TPR repeat</keyword>
<evidence type="ECO:0000256" key="2">
    <source>
        <dbReference type="SAM" id="MobiDB-lite"/>
    </source>
</evidence>
<dbReference type="SMART" id="SM00028">
    <property type="entry name" value="TPR"/>
    <property type="match status" value="2"/>
</dbReference>
<feature type="compositionally biased region" description="Basic and acidic residues" evidence="2">
    <location>
        <begin position="11"/>
        <end position="22"/>
    </location>
</feature>
<dbReference type="AlphaFoldDB" id="A0A7S3XE46"/>
<feature type="region of interest" description="Disordered" evidence="2">
    <location>
        <begin position="1"/>
        <end position="42"/>
    </location>
</feature>
<dbReference type="SUPFAM" id="SSF48452">
    <property type="entry name" value="TPR-like"/>
    <property type="match status" value="1"/>
</dbReference>
<dbReference type="Gene3D" id="1.25.40.10">
    <property type="entry name" value="Tetratricopeptide repeat domain"/>
    <property type="match status" value="1"/>
</dbReference>
<dbReference type="Pfam" id="PF00515">
    <property type="entry name" value="TPR_1"/>
    <property type="match status" value="1"/>
</dbReference>
<organism evidence="3">
    <name type="scientific">Picocystis salinarum</name>
    <dbReference type="NCBI Taxonomy" id="88271"/>
    <lineage>
        <taxon>Eukaryota</taxon>
        <taxon>Viridiplantae</taxon>
        <taxon>Chlorophyta</taxon>
        <taxon>Picocystophyceae</taxon>
        <taxon>Picocystales</taxon>
        <taxon>Picocystaceae</taxon>
        <taxon>Picocystis</taxon>
    </lineage>
</organism>
<dbReference type="InterPro" id="IPR050754">
    <property type="entry name" value="FKBP4/5/8-like"/>
</dbReference>
<accession>A0A7S3XE46</accession>
<name>A0A7S3XE46_9CHLO</name>
<evidence type="ECO:0000256" key="1">
    <source>
        <dbReference type="PROSITE-ProRule" id="PRU00339"/>
    </source>
</evidence>
<evidence type="ECO:0000313" key="3">
    <source>
        <dbReference type="EMBL" id="CAE0607879.1"/>
    </source>
</evidence>
<dbReference type="InterPro" id="IPR011990">
    <property type="entry name" value="TPR-like_helical_dom_sf"/>
</dbReference>
<feature type="repeat" description="TPR" evidence="1">
    <location>
        <begin position="129"/>
        <end position="162"/>
    </location>
</feature>